<dbReference type="InterPro" id="IPR017871">
    <property type="entry name" value="ABC_transporter-like_CS"/>
</dbReference>
<reference evidence="6 7" key="1">
    <citation type="submission" date="2015-07" db="EMBL/GenBank/DDBJ databases">
        <authorList>
            <person name="Noorani M."/>
        </authorList>
    </citation>
    <scope>NUCLEOTIDE SEQUENCE [LARGE SCALE GENOMIC DNA]</scope>
    <source>
        <strain evidence="6 7">NRRL B-24567</strain>
    </source>
</reference>
<feature type="region of interest" description="Disordered" evidence="4">
    <location>
        <begin position="224"/>
        <end position="276"/>
    </location>
</feature>
<evidence type="ECO:0000259" key="5">
    <source>
        <dbReference type="PROSITE" id="PS50893"/>
    </source>
</evidence>
<dbReference type="SMART" id="SM00382">
    <property type="entry name" value="AAA"/>
    <property type="match status" value="1"/>
</dbReference>
<dbReference type="OrthoDB" id="9802264at2"/>
<accession>A0A0M8QSP0</accession>
<dbReference type="SUPFAM" id="SSF52540">
    <property type="entry name" value="P-loop containing nucleoside triphosphate hydrolases"/>
    <property type="match status" value="1"/>
</dbReference>
<dbReference type="InterPro" id="IPR017911">
    <property type="entry name" value="MacB-like_ATP-bd"/>
</dbReference>
<comment type="caution">
    <text evidence="6">The sequence shown here is derived from an EMBL/GenBank/DDBJ whole genome shotgun (WGS) entry which is preliminary data.</text>
</comment>
<proteinExistence type="predicted"/>
<dbReference type="InterPro" id="IPR003439">
    <property type="entry name" value="ABC_transporter-like_ATP-bd"/>
</dbReference>
<dbReference type="PATRIC" id="fig|36816.3.peg.1894"/>
<dbReference type="Pfam" id="PF00005">
    <property type="entry name" value="ABC_tran"/>
    <property type="match status" value="1"/>
</dbReference>
<dbReference type="Proteomes" id="UP000037773">
    <property type="component" value="Unassembled WGS sequence"/>
</dbReference>
<evidence type="ECO:0000256" key="3">
    <source>
        <dbReference type="ARBA" id="ARBA00022840"/>
    </source>
</evidence>
<dbReference type="CDD" id="cd03255">
    <property type="entry name" value="ABC_MJ0796_LolCDE_FtsE"/>
    <property type="match status" value="1"/>
</dbReference>
<dbReference type="InterPro" id="IPR003593">
    <property type="entry name" value="AAA+_ATPase"/>
</dbReference>
<dbReference type="AlphaFoldDB" id="A0A0M8QSP0"/>
<dbReference type="GO" id="GO:0005886">
    <property type="term" value="C:plasma membrane"/>
    <property type="evidence" value="ECO:0007669"/>
    <property type="project" value="TreeGrafter"/>
</dbReference>
<protein>
    <submittedName>
        <fullName evidence="6">ABC transporter ATP-binding protein</fullName>
    </submittedName>
</protein>
<evidence type="ECO:0000313" key="7">
    <source>
        <dbReference type="Proteomes" id="UP000037773"/>
    </source>
</evidence>
<dbReference type="GO" id="GO:0005524">
    <property type="term" value="F:ATP binding"/>
    <property type="evidence" value="ECO:0007669"/>
    <property type="project" value="UniProtKB-KW"/>
</dbReference>
<evidence type="ECO:0000256" key="2">
    <source>
        <dbReference type="ARBA" id="ARBA00022741"/>
    </source>
</evidence>
<dbReference type="PROSITE" id="PS50893">
    <property type="entry name" value="ABC_TRANSPORTER_2"/>
    <property type="match status" value="1"/>
</dbReference>
<name>A0A0M8QSP0_9ACTN</name>
<evidence type="ECO:0000256" key="1">
    <source>
        <dbReference type="ARBA" id="ARBA00022448"/>
    </source>
</evidence>
<feature type="compositionally biased region" description="Low complexity" evidence="4">
    <location>
        <begin position="247"/>
        <end position="276"/>
    </location>
</feature>
<dbReference type="RefSeq" id="WP_051843199.1">
    <property type="nucleotide sequence ID" value="NZ_LGCN01000085.1"/>
</dbReference>
<dbReference type="InterPro" id="IPR015854">
    <property type="entry name" value="ABC_transpr_LolD-like"/>
</dbReference>
<dbReference type="EMBL" id="LGCN01000085">
    <property type="protein sequence ID" value="KOT41991.1"/>
    <property type="molecule type" value="Genomic_DNA"/>
</dbReference>
<keyword evidence="3 6" id="KW-0067">ATP-binding</keyword>
<dbReference type="FunFam" id="3.40.50.300:FF:000032">
    <property type="entry name" value="Export ABC transporter ATP-binding protein"/>
    <property type="match status" value="1"/>
</dbReference>
<feature type="domain" description="ABC transporter" evidence="5">
    <location>
        <begin position="9"/>
        <end position="244"/>
    </location>
</feature>
<dbReference type="InterPro" id="IPR027417">
    <property type="entry name" value="P-loop_NTPase"/>
</dbReference>
<organism evidence="6 7">
    <name type="scientific">Streptomyces caelestis</name>
    <dbReference type="NCBI Taxonomy" id="36816"/>
    <lineage>
        <taxon>Bacteria</taxon>
        <taxon>Bacillati</taxon>
        <taxon>Actinomycetota</taxon>
        <taxon>Actinomycetes</taxon>
        <taxon>Kitasatosporales</taxon>
        <taxon>Streptomycetaceae</taxon>
        <taxon>Streptomyces</taxon>
    </lineage>
</organism>
<keyword evidence="2" id="KW-0547">Nucleotide-binding</keyword>
<dbReference type="GO" id="GO:0098796">
    <property type="term" value="C:membrane protein complex"/>
    <property type="evidence" value="ECO:0007669"/>
    <property type="project" value="UniProtKB-ARBA"/>
</dbReference>
<keyword evidence="1" id="KW-0813">Transport</keyword>
<sequence>MSGGSEAVVEFDAVSKTYPGPVAAVRDVSLRIGRGELVGVVGPSGSGKSSMLNLMGSLDRPTSGRVLIDGYDVAGLSDREVSALRATRIGFVFQQFHLTVGVPVLDSVADGLLYAGVPLRRRRAEAAAALARVGLSHRVRHLPHQLSGGERQRVAVARAVVGGPSVLLADEPTGNLDSASGAAVLALLHELHAAGTTVVVITHDREIAARLPRRIEMRDGRLVADTATGPSFGPASGPPTDTATDTPIGPASGPASGLASGPSSGPASGPSIGVTR</sequence>
<dbReference type="PANTHER" id="PTHR24220">
    <property type="entry name" value="IMPORT ATP-BINDING PROTEIN"/>
    <property type="match status" value="1"/>
</dbReference>
<dbReference type="PROSITE" id="PS00211">
    <property type="entry name" value="ABC_TRANSPORTER_1"/>
    <property type="match status" value="1"/>
</dbReference>
<keyword evidence="7" id="KW-1185">Reference proteome</keyword>
<dbReference type="PANTHER" id="PTHR24220:SF86">
    <property type="entry name" value="ABC TRANSPORTER ABCH.1"/>
    <property type="match status" value="1"/>
</dbReference>
<gene>
    <name evidence="6" type="ORF">ADK41_08800</name>
</gene>
<evidence type="ECO:0000256" key="4">
    <source>
        <dbReference type="SAM" id="MobiDB-lite"/>
    </source>
</evidence>
<dbReference type="Gene3D" id="3.40.50.300">
    <property type="entry name" value="P-loop containing nucleotide triphosphate hydrolases"/>
    <property type="match status" value="1"/>
</dbReference>
<dbReference type="GO" id="GO:0022857">
    <property type="term" value="F:transmembrane transporter activity"/>
    <property type="evidence" value="ECO:0007669"/>
    <property type="project" value="TreeGrafter"/>
</dbReference>
<dbReference type="GO" id="GO:0016887">
    <property type="term" value="F:ATP hydrolysis activity"/>
    <property type="evidence" value="ECO:0007669"/>
    <property type="project" value="InterPro"/>
</dbReference>
<evidence type="ECO:0000313" key="6">
    <source>
        <dbReference type="EMBL" id="KOT41991.1"/>
    </source>
</evidence>